<comment type="caution">
    <text evidence="2">The sequence shown here is derived from an EMBL/GenBank/DDBJ whole genome shotgun (WGS) entry which is preliminary data.</text>
</comment>
<dbReference type="PANTHER" id="PTHR38940">
    <property type="entry name" value="PLUS3 DOMAIN-CONTAINING PROTEIN"/>
    <property type="match status" value="1"/>
</dbReference>
<dbReference type="Proteomes" id="UP001177140">
    <property type="component" value="Unassembled WGS sequence"/>
</dbReference>
<reference evidence="2" key="1">
    <citation type="submission" date="2022-03" db="EMBL/GenBank/DDBJ databases">
        <title>A functionally conserved STORR gene fusion in Papaver species that diverged 16.8 million years ago.</title>
        <authorList>
            <person name="Catania T."/>
        </authorList>
    </citation>
    <scope>NUCLEOTIDE SEQUENCE</scope>
    <source>
        <strain evidence="2">S-191538</strain>
    </source>
</reference>
<dbReference type="EMBL" id="JAJJMA010203962">
    <property type="protein sequence ID" value="MCL7039692.1"/>
    <property type="molecule type" value="Genomic_DNA"/>
</dbReference>
<name>A0AA41VE95_PAPNU</name>
<sequence length="337" mass="36754">PDSETRAACTSKSNQTKFLLAQVEPEHRDFNLGTKSTPTEINKAIRSGNSHTSDMQGSFSPDVSVLKQSKLSDTLNPLVVSHASEEEILELAHGIQKDDKCKTNKTQLISPLRNQESTAENDLQLLKDESACDKGGIITSKHADEEVLASPTEFPAVDASPSSSKNPLSRRKDKVNVLCDDGVSENNLKDEDDSHESVESCNSTGKFSAGKIKWSFENPHFGPLQRQDSSFMNWISNMIKGLSKSNLEDTPSLALTTKTHNCNRGSETSAGFQTIFKALYCPNPRVQDDRVFTLDSQLGEGSKELDNSSSPSTGDDNGKCKQIVLYSSPGCSMNMLS</sequence>
<evidence type="ECO:0000313" key="3">
    <source>
        <dbReference type="Proteomes" id="UP001177140"/>
    </source>
</evidence>
<feature type="region of interest" description="Disordered" evidence="1">
    <location>
        <begin position="152"/>
        <end position="171"/>
    </location>
</feature>
<organism evidence="2 3">
    <name type="scientific">Papaver nudicaule</name>
    <name type="common">Iceland poppy</name>
    <dbReference type="NCBI Taxonomy" id="74823"/>
    <lineage>
        <taxon>Eukaryota</taxon>
        <taxon>Viridiplantae</taxon>
        <taxon>Streptophyta</taxon>
        <taxon>Embryophyta</taxon>
        <taxon>Tracheophyta</taxon>
        <taxon>Spermatophyta</taxon>
        <taxon>Magnoliopsida</taxon>
        <taxon>Ranunculales</taxon>
        <taxon>Papaveraceae</taxon>
        <taxon>Papaveroideae</taxon>
        <taxon>Papaver</taxon>
    </lineage>
</organism>
<evidence type="ECO:0000313" key="2">
    <source>
        <dbReference type="EMBL" id="MCL7039692.1"/>
    </source>
</evidence>
<feature type="non-terminal residue" evidence="2">
    <location>
        <position position="337"/>
    </location>
</feature>
<feature type="region of interest" description="Disordered" evidence="1">
    <location>
        <begin position="300"/>
        <end position="320"/>
    </location>
</feature>
<protein>
    <submittedName>
        <fullName evidence="2">Uncharacterized protein</fullName>
    </submittedName>
</protein>
<gene>
    <name evidence="2" type="ORF">MKW94_002273</name>
</gene>
<dbReference type="AlphaFoldDB" id="A0AA41VE95"/>
<evidence type="ECO:0000256" key="1">
    <source>
        <dbReference type="SAM" id="MobiDB-lite"/>
    </source>
</evidence>
<keyword evidence="3" id="KW-1185">Reference proteome</keyword>
<dbReference type="PANTHER" id="PTHR38940:SF4">
    <property type="entry name" value="OS01G0775100 PROTEIN"/>
    <property type="match status" value="1"/>
</dbReference>
<proteinExistence type="predicted"/>
<accession>A0AA41VE95</accession>